<evidence type="ECO:0000256" key="2">
    <source>
        <dbReference type="ARBA" id="ARBA00022763"/>
    </source>
</evidence>
<evidence type="ECO:0000256" key="3">
    <source>
        <dbReference type="ARBA" id="ARBA00022769"/>
    </source>
</evidence>
<feature type="domain" description="GIY-YIG" evidence="7">
    <location>
        <begin position="18"/>
        <end position="97"/>
    </location>
</feature>
<name>X1AGP6_9ZZZZ</name>
<dbReference type="PANTHER" id="PTHR30562">
    <property type="entry name" value="UVRC/OXIDOREDUCTASE"/>
    <property type="match status" value="1"/>
</dbReference>
<evidence type="ECO:0000259" key="7">
    <source>
        <dbReference type="PROSITE" id="PS50164"/>
    </source>
</evidence>
<keyword evidence="2" id="KW-0227">DNA damage</keyword>
<evidence type="ECO:0000256" key="4">
    <source>
        <dbReference type="ARBA" id="ARBA00022881"/>
    </source>
</evidence>
<dbReference type="Pfam" id="PF22920">
    <property type="entry name" value="UvrC_RNaseH"/>
    <property type="match status" value="1"/>
</dbReference>
<evidence type="ECO:0000313" key="9">
    <source>
        <dbReference type="EMBL" id="GAG71878.1"/>
    </source>
</evidence>
<dbReference type="PROSITE" id="PS50151">
    <property type="entry name" value="UVR"/>
    <property type="match status" value="1"/>
</dbReference>
<feature type="domain" description="UVR" evidence="6">
    <location>
        <begin position="208"/>
        <end position="243"/>
    </location>
</feature>
<dbReference type="InterPro" id="IPR035901">
    <property type="entry name" value="GIY-YIG_endonuc_sf"/>
</dbReference>
<evidence type="ECO:0000259" key="6">
    <source>
        <dbReference type="PROSITE" id="PS50151"/>
    </source>
</evidence>
<reference evidence="9" key="1">
    <citation type="journal article" date="2014" name="Front. Microbiol.">
        <title>High frequency of phylogenetically diverse reductive dehalogenase-homologous genes in deep subseafloor sedimentary metagenomes.</title>
        <authorList>
            <person name="Kawai M."/>
            <person name="Futagami T."/>
            <person name="Toyoda A."/>
            <person name="Takaki Y."/>
            <person name="Nishi S."/>
            <person name="Hori S."/>
            <person name="Arai W."/>
            <person name="Tsubouchi T."/>
            <person name="Morono Y."/>
            <person name="Uchiyama I."/>
            <person name="Ito T."/>
            <person name="Fujiyama A."/>
            <person name="Inagaki F."/>
            <person name="Takami H."/>
        </authorList>
    </citation>
    <scope>NUCLEOTIDE SEQUENCE</scope>
    <source>
        <strain evidence="9">Expedition CK06-06</strain>
    </source>
</reference>
<dbReference type="Pfam" id="PF01541">
    <property type="entry name" value="GIY-YIG"/>
    <property type="match status" value="1"/>
</dbReference>
<feature type="domain" description="UvrC family homology region profile" evidence="8">
    <location>
        <begin position="259"/>
        <end position="360"/>
    </location>
</feature>
<dbReference type="SUPFAM" id="SSF82771">
    <property type="entry name" value="GIY-YIG endonuclease"/>
    <property type="match status" value="1"/>
</dbReference>
<dbReference type="InterPro" id="IPR001162">
    <property type="entry name" value="UvrC_RNase_H_dom"/>
</dbReference>
<dbReference type="NCBIfam" id="TIGR00194">
    <property type="entry name" value="uvrC"/>
    <property type="match status" value="1"/>
</dbReference>
<dbReference type="SUPFAM" id="SSF46600">
    <property type="entry name" value="C-terminal UvrC-binding domain of UvrB"/>
    <property type="match status" value="1"/>
</dbReference>
<dbReference type="InterPro" id="IPR050066">
    <property type="entry name" value="UvrABC_protein_C"/>
</dbReference>
<dbReference type="SMART" id="SM00465">
    <property type="entry name" value="GIYc"/>
    <property type="match status" value="1"/>
</dbReference>
<dbReference type="InterPro" id="IPR001943">
    <property type="entry name" value="UVR_dom"/>
</dbReference>
<dbReference type="CDD" id="cd10434">
    <property type="entry name" value="GIY-YIG_UvrC_Cho"/>
    <property type="match status" value="1"/>
</dbReference>
<feature type="non-terminal residue" evidence="9">
    <location>
        <position position="361"/>
    </location>
</feature>
<keyword evidence="5" id="KW-0234">DNA repair</keyword>
<dbReference type="GO" id="GO:0009380">
    <property type="term" value="C:excinuclease repair complex"/>
    <property type="evidence" value="ECO:0007669"/>
    <property type="project" value="InterPro"/>
</dbReference>
<keyword evidence="4" id="KW-0267">Excision nuclease</keyword>
<dbReference type="GO" id="GO:0006289">
    <property type="term" value="P:nucleotide-excision repair"/>
    <property type="evidence" value="ECO:0007669"/>
    <property type="project" value="InterPro"/>
</dbReference>
<comment type="caution">
    <text evidence="9">The sequence shown here is derived from an EMBL/GenBank/DDBJ whole genome shotgun (WGS) entry which is preliminary data.</text>
</comment>
<dbReference type="PROSITE" id="PS50165">
    <property type="entry name" value="UVRC"/>
    <property type="match status" value="1"/>
</dbReference>
<protein>
    <recommendedName>
        <fullName evidence="10">GIY-YIG domain-containing protein</fullName>
    </recommendedName>
</protein>
<evidence type="ECO:0000256" key="5">
    <source>
        <dbReference type="ARBA" id="ARBA00023204"/>
    </source>
</evidence>
<dbReference type="AlphaFoldDB" id="X1AGP6"/>
<dbReference type="Gene3D" id="3.40.1440.10">
    <property type="entry name" value="GIY-YIG endonuclease"/>
    <property type="match status" value="1"/>
</dbReference>
<dbReference type="PANTHER" id="PTHR30562:SF1">
    <property type="entry name" value="UVRABC SYSTEM PROTEIN C"/>
    <property type="match status" value="1"/>
</dbReference>
<proteinExistence type="predicted"/>
<organism evidence="9">
    <name type="scientific">marine sediment metagenome</name>
    <dbReference type="NCBI Taxonomy" id="412755"/>
    <lineage>
        <taxon>unclassified sequences</taxon>
        <taxon>metagenomes</taxon>
        <taxon>ecological metagenomes</taxon>
    </lineage>
</organism>
<dbReference type="InterPro" id="IPR047296">
    <property type="entry name" value="GIY-YIG_UvrC_Cho"/>
</dbReference>
<dbReference type="EMBL" id="BART01003076">
    <property type="protein sequence ID" value="GAG71878.1"/>
    <property type="molecule type" value="Genomic_DNA"/>
</dbReference>
<dbReference type="GO" id="GO:0009381">
    <property type="term" value="F:excinuclease ABC activity"/>
    <property type="evidence" value="ECO:0007669"/>
    <property type="project" value="InterPro"/>
</dbReference>
<accession>X1AGP6</accession>
<keyword evidence="3" id="KW-0228">DNA excision</keyword>
<dbReference type="InterPro" id="IPR004791">
    <property type="entry name" value="UvrC"/>
</dbReference>
<evidence type="ECO:0000256" key="1">
    <source>
        <dbReference type="ARBA" id="ARBA00022490"/>
    </source>
</evidence>
<dbReference type="InterPro" id="IPR036876">
    <property type="entry name" value="UVR_dom_sf"/>
</dbReference>
<keyword evidence="1" id="KW-0963">Cytoplasm</keyword>
<dbReference type="InterPro" id="IPR000305">
    <property type="entry name" value="GIY-YIG_endonuc"/>
</dbReference>
<dbReference type="PROSITE" id="PS50164">
    <property type="entry name" value="GIY_YIG"/>
    <property type="match status" value="1"/>
</dbReference>
<evidence type="ECO:0008006" key="10">
    <source>
        <dbReference type="Google" id="ProtNLM"/>
    </source>
</evidence>
<dbReference type="FunFam" id="3.40.1440.10:FF:000001">
    <property type="entry name" value="UvrABC system protein C"/>
    <property type="match status" value="1"/>
</dbReference>
<gene>
    <name evidence="9" type="ORF">S01H4_08796</name>
</gene>
<sequence>MFRKAPIKIKESLNYLPDKPGVYIFYDSLEEVLYIGKAKSLKKRIKSYFQKSQKLPTKITDMLSHADKLDFIVTDNEVEALILESTLIKEHRPKYNVNLKDDKRYPYIAISISEDYPRVFFTRKTSNPNYIYFGPHTRPRNVRKILDMIHKKFKIRSCKGSKPGKKTGSPCLNYHINRCLAPCTGKVKKTEYKEIINIIIQFLNGRRKEIKQGLEKSMKLASCEKRFEDAARYRDQFIAINELTQKQKVATIQRLDIDVLAIVLNEDIACVELFTIRGGFLLGKDCFILEKTSEFDKSELLTFFIKQYYNSAFRYPKEIILSTNIYEMEIIKNWLSMKKETYIDIKIPRRGGKRRLVELAE</sequence>
<evidence type="ECO:0000259" key="8">
    <source>
        <dbReference type="PROSITE" id="PS50165"/>
    </source>
</evidence>